<dbReference type="Gene3D" id="2.30.29.30">
    <property type="entry name" value="Pleckstrin-homology domain (PH domain)/Phosphotyrosine-binding domain (PTB)"/>
    <property type="match status" value="1"/>
</dbReference>
<feature type="region of interest" description="Disordered" evidence="1">
    <location>
        <begin position="185"/>
        <end position="205"/>
    </location>
</feature>
<proteinExistence type="predicted"/>
<name>A0A5C5FUH4_9BASI</name>
<organism evidence="2 3">
    <name type="scientific">Rhodotorula diobovata</name>
    <dbReference type="NCBI Taxonomy" id="5288"/>
    <lineage>
        <taxon>Eukaryota</taxon>
        <taxon>Fungi</taxon>
        <taxon>Dikarya</taxon>
        <taxon>Basidiomycota</taxon>
        <taxon>Pucciniomycotina</taxon>
        <taxon>Microbotryomycetes</taxon>
        <taxon>Sporidiobolales</taxon>
        <taxon>Sporidiobolaceae</taxon>
        <taxon>Rhodotorula</taxon>
    </lineage>
</organism>
<evidence type="ECO:0000313" key="2">
    <source>
        <dbReference type="EMBL" id="TNY20508.1"/>
    </source>
</evidence>
<reference evidence="2 3" key="1">
    <citation type="submission" date="2019-03" db="EMBL/GenBank/DDBJ databases">
        <title>Rhodosporidium diobovatum UCD-FST 08-225 genome sequencing, assembly, and annotation.</title>
        <authorList>
            <person name="Fakankun I.U."/>
            <person name="Fristensky B."/>
            <person name="Levin D.B."/>
        </authorList>
    </citation>
    <scope>NUCLEOTIDE SEQUENCE [LARGE SCALE GENOMIC DNA]</scope>
    <source>
        <strain evidence="2 3">UCD-FST 08-225</strain>
    </source>
</reference>
<feature type="compositionally biased region" description="Low complexity" evidence="1">
    <location>
        <begin position="191"/>
        <end position="205"/>
    </location>
</feature>
<dbReference type="PANTHER" id="PTHR37283">
    <property type="entry name" value="PH DOMAIN-CONTAINING PROTEIN YHR131C"/>
    <property type="match status" value="1"/>
</dbReference>
<dbReference type="OrthoDB" id="2537069at2759"/>
<dbReference type="PANTHER" id="PTHR37283:SF1">
    <property type="entry name" value="PH DOMAIN-CONTAINING PROTEIN YHR131C"/>
    <property type="match status" value="1"/>
</dbReference>
<comment type="caution">
    <text evidence="2">The sequence shown here is derived from an EMBL/GenBank/DDBJ whole genome shotgun (WGS) entry which is preliminary data.</text>
</comment>
<accession>A0A5C5FUH4</accession>
<dbReference type="AlphaFoldDB" id="A0A5C5FUH4"/>
<dbReference type="Proteomes" id="UP000311382">
    <property type="component" value="Unassembled WGS sequence"/>
</dbReference>
<evidence type="ECO:0000256" key="1">
    <source>
        <dbReference type="SAM" id="MobiDB-lite"/>
    </source>
</evidence>
<sequence length="299" mass="32167">MPRKLEFTAPGVQARDRAWKRQYFVLHGTSIKIFKYDLRSHPLPGEDDWSVVPADIAGHDGPPPLHFHEGEYGVEQPGQGHRFSIELAKAKAKDRIIASATASAENALVRHYSLQHAESGLAADYLKRKHVVRVRAEGEQFLLQAKDDRGVIDLIEALQAATNVALDLDARPLPKFITLPRRRRRRRVVRPADPNAAPAAEGAAAGTAAGAAAGTAAAPRGPDRMGDMLAEEQVRAPPNLLSCAPAGLTLASLRRTPTRAATAAPSCKPLVTATAAKHYKKPRNLYMPVPLAAAAAHSS</sequence>
<keyword evidence="3" id="KW-1185">Reference proteome</keyword>
<dbReference type="STRING" id="5288.A0A5C5FUH4"/>
<evidence type="ECO:0008006" key="4">
    <source>
        <dbReference type="Google" id="ProtNLM"/>
    </source>
</evidence>
<dbReference type="SUPFAM" id="SSF50729">
    <property type="entry name" value="PH domain-like"/>
    <property type="match status" value="1"/>
</dbReference>
<gene>
    <name evidence="2" type="ORF">DMC30DRAFT_352215</name>
</gene>
<dbReference type="InterPro" id="IPR011993">
    <property type="entry name" value="PH-like_dom_sf"/>
</dbReference>
<dbReference type="EMBL" id="SOZI01000065">
    <property type="protein sequence ID" value="TNY20508.1"/>
    <property type="molecule type" value="Genomic_DNA"/>
</dbReference>
<evidence type="ECO:0000313" key="3">
    <source>
        <dbReference type="Proteomes" id="UP000311382"/>
    </source>
</evidence>
<protein>
    <recommendedName>
        <fullName evidence="4">PH domain-containing protein</fullName>
    </recommendedName>
</protein>